<feature type="region of interest" description="Disordered" evidence="1">
    <location>
        <begin position="1"/>
        <end position="36"/>
    </location>
</feature>
<keyword evidence="3" id="KW-1185">Reference proteome</keyword>
<protein>
    <submittedName>
        <fullName evidence="2">Uncharacterized protein</fullName>
    </submittedName>
</protein>
<evidence type="ECO:0000313" key="3">
    <source>
        <dbReference type="Proteomes" id="UP000649617"/>
    </source>
</evidence>
<dbReference type="Proteomes" id="UP000649617">
    <property type="component" value="Unassembled WGS sequence"/>
</dbReference>
<sequence length="357" mass="39856">MPGEEAGSSSSGGQGSDDRSSGIWNLLPSFDPSADDPREYRDKVKFLHQICPIKDKGMLAPRLAMLCKGTAWAQVKTLDAAKLTDPDKGVDELLQALASWDEAAELQTYDKCEKALYRIHQKNDETTMSYVNRLAVAFHEMGEALTVKELKAFILLRQSALTSEDKRKVITLSGGTLDAARIEQAMRTLSTKVLTTGNEVKKRIYPANFVDTEDFEEVNVTEEDYDEDQMVAHLAETGDEDAIFVLDYEEQIALKSVMPNNSALTAADAKHQKNHGHKKGLSLEKSSTSAFWISFLLRMADQMNFLDLPLNMTEDDDLNTGYVTPLQTTRPTGVTSLRQWGTFQLDEGKFKGHLFME</sequence>
<proteinExistence type="predicted"/>
<feature type="non-terminal residue" evidence="2">
    <location>
        <position position="357"/>
    </location>
</feature>
<dbReference type="AlphaFoldDB" id="A0A812P6Q8"/>
<reference evidence="2" key="1">
    <citation type="submission" date="2021-02" db="EMBL/GenBank/DDBJ databases">
        <authorList>
            <person name="Dougan E. K."/>
            <person name="Rhodes N."/>
            <person name="Thang M."/>
            <person name="Chan C."/>
        </authorList>
    </citation>
    <scope>NUCLEOTIDE SEQUENCE</scope>
</reference>
<dbReference type="EMBL" id="CAJNIZ010013054">
    <property type="protein sequence ID" value="CAE7342468.1"/>
    <property type="molecule type" value="Genomic_DNA"/>
</dbReference>
<name>A0A812P6Q8_SYMPI</name>
<comment type="caution">
    <text evidence="2">The sequence shown here is derived from an EMBL/GenBank/DDBJ whole genome shotgun (WGS) entry which is preliminary data.</text>
</comment>
<evidence type="ECO:0000256" key="1">
    <source>
        <dbReference type="SAM" id="MobiDB-lite"/>
    </source>
</evidence>
<evidence type="ECO:0000313" key="2">
    <source>
        <dbReference type="EMBL" id="CAE7342468.1"/>
    </source>
</evidence>
<accession>A0A812P6Q8</accession>
<gene>
    <name evidence="2" type="ORF">SPIL2461_LOCUS8092</name>
</gene>
<organism evidence="2 3">
    <name type="scientific">Symbiodinium pilosum</name>
    <name type="common">Dinoflagellate</name>
    <dbReference type="NCBI Taxonomy" id="2952"/>
    <lineage>
        <taxon>Eukaryota</taxon>
        <taxon>Sar</taxon>
        <taxon>Alveolata</taxon>
        <taxon>Dinophyceae</taxon>
        <taxon>Suessiales</taxon>
        <taxon>Symbiodiniaceae</taxon>
        <taxon>Symbiodinium</taxon>
    </lineage>
</organism>